<sequence>MKKTELLREALIAGNEWCRARPEQITVWTEKGAIEIQATGESSFMYRYEIKVLAMEYPGHVDDLMLPLLAWVWKHQPDLLLNPDSNRKIEFEADILSDDAADILFTLPVWERVMVSNESGVAVATHLPEDRPRFCHGEWDSVFLDPDAGEVMP</sequence>
<proteinExistence type="predicted"/>
<accession>A0A1C4G0Q6</accession>
<name>A0A1C4G0Q6_9ENTR</name>
<gene>
    <name evidence="1" type="ORF">GA0061070_104829</name>
</gene>
<dbReference type="Pfam" id="PF06891">
    <property type="entry name" value="P2_Phage_GpR"/>
    <property type="match status" value="1"/>
</dbReference>
<evidence type="ECO:0000313" key="2">
    <source>
        <dbReference type="Proteomes" id="UP000198515"/>
    </source>
</evidence>
<dbReference type="AlphaFoldDB" id="A0A1C4G0Q6"/>
<dbReference type="InterPro" id="IPR009678">
    <property type="entry name" value="Phage_tail_completion_R"/>
</dbReference>
<organism evidence="1 2">
    <name type="scientific">Kosakonia oryziphila</name>
    <dbReference type="NCBI Taxonomy" id="1005667"/>
    <lineage>
        <taxon>Bacteria</taxon>
        <taxon>Pseudomonadati</taxon>
        <taxon>Pseudomonadota</taxon>
        <taxon>Gammaproteobacteria</taxon>
        <taxon>Enterobacterales</taxon>
        <taxon>Enterobacteriaceae</taxon>
        <taxon>Kosakonia</taxon>
    </lineage>
</organism>
<dbReference type="RefSeq" id="WP_090137605.1">
    <property type="nucleotide sequence ID" value="NZ_FMBC01000048.1"/>
</dbReference>
<evidence type="ECO:0000313" key="1">
    <source>
        <dbReference type="EMBL" id="SCC61778.1"/>
    </source>
</evidence>
<reference evidence="2" key="1">
    <citation type="submission" date="2016-08" db="EMBL/GenBank/DDBJ databases">
        <authorList>
            <person name="Varghese N."/>
            <person name="Submissions Spin"/>
        </authorList>
    </citation>
    <scope>NUCLEOTIDE SEQUENCE [LARGE SCALE GENOMIC DNA]</scope>
    <source>
        <strain evidence="2">REICA_142</strain>
    </source>
</reference>
<dbReference type="EMBL" id="FMBC01000048">
    <property type="protein sequence ID" value="SCC61778.1"/>
    <property type="molecule type" value="Genomic_DNA"/>
</dbReference>
<dbReference type="Proteomes" id="UP000198515">
    <property type="component" value="Unassembled WGS sequence"/>
</dbReference>
<dbReference type="OrthoDB" id="8564199at2"/>
<protein>
    <submittedName>
        <fullName evidence="1">p2 phage tail completion protein R (GpR)</fullName>
    </submittedName>
</protein>
<keyword evidence="2" id="KW-1185">Reference proteome</keyword>